<gene>
    <name evidence="1" type="ORF">ASIM_LOCUS9397</name>
</gene>
<evidence type="ECO:0000313" key="3">
    <source>
        <dbReference type="WBParaSite" id="ASIM_0000967201-mRNA-1"/>
    </source>
</evidence>
<accession>A0A0M3JPS2</accession>
<reference evidence="1 2" key="2">
    <citation type="submission" date="2018-11" db="EMBL/GenBank/DDBJ databases">
        <authorList>
            <consortium name="Pathogen Informatics"/>
        </authorList>
    </citation>
    <scope>NUCLEOTIDE SEQUENCE [LARGE SCALE GENOMIC DNA]</scope>
</reference>
<dbReference type="WBParaSite" id="ASIM_0000967201-mRNA-1">
    <property type="protein sequence ID" value="ASIM_0000967201-mRNA-1"/>
    <property type="gene ID" value="ASIM_0000967201"/>
</dbReference>
<reference evidence="3" key="1">
    <citation type="submission" date="2017-02" db="UniProtKB">
        <authorList>
            <consortium name="WormBaseParasite"/>
        </authorList>
    </citation>
    <scope>IDENTIFICATION</scope>
</reference>
<dbReference type="Proteomes" id="UP000267096">
    <property type="component" value="Unassembled WGS sequence"/>
</dbReference>
<evidence type="ECO:0000313" key="1">
    <source>
        <dbReference type="EMBL" id="VDK39108.1"/>
    </source>
</evidence>
<evidence type="ECO:0000313" key="2">
    <source>
        <dbReference type="Proteomes" id="UP000267096"/>
    </source>
</evidence>
<protein>
    <submittedName>
        <fullName evidence="3">Ovule protein</fullName>
    </submittedName>
</protein>
<dbReference type="AlphaFoldDB" id="A0A0M3JPS2"/>
<organism evidence="3">
    <name type="scientific">Anisakis simplex</name>
    <name type="common">Herring worm</name>
    <dbReference type="NCBI Taxonomy" id="6269"/>
    <lineage>
        <taxon>Eukaryota</taxon>
        <taxon>Metazoa</taxon>
        <taxon>Ecdysozoa</taxon>
        <taxon>Nematoda</taxon>
        <taxon>Chromadorea</taxon>
        <taxon>Rhabditida</taxon>
        <taxon>Spirurina</taxon>
        <taxon>Ascaridomorpha</taxon>
        <taxon>Ascaridoidea</taxon>
        <taxon>Anisakidae</taxon>
        <taxon>Anisakis</taxon>
        <taxon>Anisakis simplex complex</taxon>
    </lineage>
</organism>
<sequence>MSPGTGGKKNEDFIYYKLAHCFSMQSTKKDTSEGEYAPSNYKDRRFLSIINRNLFEDLLDGAKARPT</sequence>
<name>A0A0M3JPS2_ANISI</name>
<dbReference type="EMBL" id="UYRR01028578">
    <property type="protein sequence ID" value="VDK39108.1"/>
    <property type="molecule type" value="Genomic_DNA"/>
</dbReference>
<proteinExistence type="predicted"/>
<keyword evidence="2" id="KW-1185">Reference proteome</keyword>